<proteinExistence type="predicted"/>
<sequence length="226" mass="26548">MITLAVLWNSLQCYDDVWIVFGDSAWAFAAMFAFSVLPERHVGVTLIFQVSLSTLLYIDSRLSNTQLSHQQHFNQHNYGRNFGFFVENAFSAPVRKLILILRPLWGKKYKFLNVNFEKNNSEPNEVHFGQICTCTLSIYKSLRLMYTLLMKNKFQIVINLDLEKSDAIPSFTDEPCRLDDIFPTKIVDNKPTKFNERYSQHNQQQQMNIWIRFILSINMFIHVVHL</sequence>
<evidence type="ECO:0000313" key="2">
    <source>
        <dbReference type="Proteomes" id="UP000054995"/>
    </source>
</evidence>
<dbReference type="AlphaFoldDB" id="A0A0V1G4F2"/>
<dbReference type="Proteomes" id="UP000054995">
    <property type="component" value="Unassembled WGS sequence"/>
</dbReference>
<comment type="caution">
    <text evidence="1">The sequence shown here is derived from an EMBL/GenBank/DDBJ whole genome shotgun (WGS) entry which is preliminary data.</text>
</comment>
<dbReference type="OrthoDB" id="10457388at2759"/>
<accession>A0A0V1G4F2</accession>
<protein>
    <submittedName>
        <fullName evidence="1">Uncharacterized protein</fullName>
    </submittedName>
</protein>
<evidence type="ECO:0000313" key="1">
    <source>
        <dbReference type="EMBL" id="KRY93176.1"/>
    </source>
</evidence>
<dbReference type="EMBL" id="JYDT01000003">
    <property type="protein sequence ID" value="KRY93176.1"/>
    <property type="molecule type" value="Genomic_DNA"/>
</dbReference>
<organism evidence="1 2">
    <name type="scientific">Trichinella pseudospiralis</name>
    <name type="common">Parasitic roundworm</name>
    <dbReference type="NCBI Taxonomy" id="6337"/>
    <lineage>
        <taxon>Eukaryota</taxon>
        <taxon>Metazoa</taxon>
        <taxon>Ecdysozoa</taxon>
        <taxon>Nematoda</taxon>
        <taxon>Enoplea</taxon>
        <taxon>Dorylaimia</taxon>
        <taxon>Trichinellida</taxon>
        <taxon>Trichinellidae</taxon>
        <taxon>Trichinella</taxon>
    </lineage>
</organism>
<name>A0A0V1G4F2_TRIPS</name>
<reference evidence="1 2" key="1">
    <citation type="submission" date="2015-01" db="EMBL/GenBank/DDBJ databases">
        <title>Evolution of Trichinella species and genotypes.</title>
        <authorList>
            <person name="Korhonen P.K."/>
            <person name="Edoardo P."/>
            <person name="Giuseppe L.R."/>
            <person name="Gasser R.B."/>
        </authorList>
    </citation>
    <scope>NUCLEOTIDE SEQUENCE [LARGE SCALE GENOMIC DNA]</scope>
    <source>
        <strain evidence="1">ISS470</strain>
    </source>
</reference>
<keyword evidence="2" id="KW-1185">Reference proteome</keyword>
<gene>
    <name evidence="1" type="ORF">T4D_4367</name>
</gene>